<feature type="transmembrane region" description="Helical" evidence="1">
    <location>
        <begin position="120"/>
        <end position="141"/>
    </location>
</feature>
<feature type="transmembrane region" description="Helical" evidence="1">
    <location>
        <begin position="21"/>
        <end position="40"/>
    </location>
</feature>
<dbReference type="AlphaFoldDB" id="A0A202ECN5"/>
<keyword evidence="4" id="KW-1185">Reference proteome</keyword>
<evidence type="ECO:0000313" key="3">
    <source>
        <dbReference type="EMBL" id="OVE85977.1"/>
    </source>
</evidence>
<feature type="transmembrane region" description="Helical" evidence="1">
    <location>
        <begin position="46"/>
        <end position="66"/>
    </location>
</feature>
<evidence type="ECO:0000256" key="1">
    <source>
        <dbReference type="SAM" id="Phobius"/>
    </source>
</evidence>
<evidence type="ECO:0000313" key="4">
    <source>
        <dbReference type="Proteomes" id="UP000196084"/>
    </source>
</evidence>
<dbReference type="EMBL" id="MWPH01000001">
    <property type="protein sequence ID" value="OVE85977.1"/>
    <property type="molecule type" value="Genomic_DNA"/>
</dbReference>
<dbReference type="Proteomes" id="UP000196084">
    <property type="component" value="Unassembled WGS sequence"/>
</dbReference>
<feature type="transmembrane region" description="Helical" evidence="1">
    <location>
        <begin position="94"/>
        <end position="114"/>
    </location>
</feature>
<dbReference type="Pfam" id="PF07760">
    <property type="entry name" value="DUF1616"/>
    <property type="match status" value="1"/>
</dbReference>
<accession>A0A202ECN5</accession>
<keyword evidence="1" id="KW-0812">Transmembrane</keyword>
<proteinExistence type="predicted"/>
<protein>
    <recommendedName>
        <fullName evidence="2">DUF1616 domain-containing protein</fullName>
    </recommendedName>
</protein>
<evidence type="ECO:0000259" key="2">
    <source>
        <dbReference type="Pfam" id="PF07760"/>
    </source>
</evidence>
<dbReference type="InterPro" id="IPR011674">
    <property type="entry name" value="DUF1616"/>
</dbReference>
<name>A0A202ECN5_9EURY</name>
<keyword evidence="1" id="KW-0472">Membrane</keyword>
<comment type="caution">
    <text evidence="3">The sequence shown here is derived from an EMBL/GenBank/DDBJ whole genome shotgun (WGS) entry which is preliminary data.</text>
</comment>
<organism evidence="3 4">
    <name type="scientific">Natronolimnobius baerhuensis</name>
    <dbReference type="NCBI Taxonomy" id="253108"/>
    <lineage>
        <taxon>Archaea</taxon>
        <taxon>Methanobacteriati</taxon>
        <taxon>Methanobacteriota</taxon>
        <taxon>Stenosarchaea group</taxon>
        <taxon>Halobacteria</taxon>
        <taxon>Halobacteriales</taxon>
        <taxon>Natrialbaceae</taxon>
        <taxon>Natronolimnobius</taxon>
    </lineage>
</organism>
<gene>
    <name evidence="3" type="ORF">B2G88_04025</name>
</gene>
<reference evidence="3 4" key="1">
    <citation type="submission" date="2017-02" db="EMBL/GenBank/DDBJ databases">
        <title>Natronthermophilus aegyptiacus gen. nov.,sp. nov., an aerobic, extremely halophilic alkalithermophilic archaeon isolated from the athalassohaline Wadi An Natrun, Egypt.</title>
        <authorList>
            <person name="Zhao B."/>
        </authorList>
    </citation>
    <scope>NUCLEOTIDE SEQUENCE [LARGE SCALE GENOMIC DNA]</scope>
    <source>
        <strain evidence="3 4">CGMCC 1.3597</strain>
    </source>
</reference>
<dbReference type="RefSeq" id="WP_087714030.1">
    <property type="nucleotide sequence ID" value="NZ_MWPH01000001.1"/>
</dbReference>
<feature type="domain" description="DUF1616" evidence="2">
    <location>
        <begin position="23"/>
        <end position="326"/>
    </location>
</feature>
<dbReference type="OrthoDB" id="82282at2157"/>
<keyword evidence="1" id="KW-1133">Transmembrane helix</keyword>
<feature type="transmembrane region" description="Helical" evidence="1">
    <location>
        <begin position="176"/>
        <end position="195"/>
    </location>
</feature>
<sequence length="337" mass="35465">MSFPTAAETRLGRVREYPMDLAIVSLAAALAFLLITSVPAESPLRLLVAFPLALFLPGYALTSFLFPAVERAARETAATTVEQRPRGINTVERLGLSFVLSLSMLPLVVLALPVTQWGLGAGSLAAALAGLTVVAAQLGALRRIRVPKAERFTVSFTAAVAGVHDDESAVATLSSIVLVVAVAVAAGALLVGFLFPAAGGGFTELGLYTETDDGDLVAGEIPDEIEPGESVPVTLSVENHQGEHAEYTLVVQEQVIEDGEIIDRTELRTIDGSISDGSTGLGEREITPTAEDGDTVRISVLLYDDDDVPAEPTNENADEDAYFWITVTEDAGDDEDG</sequence>